<evidence type="ECO:0000313" key="2">
    <source>
        <dbReference type="Proteomes" id="UP001233999"/>
    </source>
</evidence>
<accession>A0AAD7ZR05</accession>
<gene>
    <name evidence="1" type="ORF">L9F63_020676</name>
</gene>
<protein>
    <submittedName>
        <fullName evidence="1">Uncharacterized protein</fullName>
    </submittedName>
</protein>
<keyword evidence="2" id="KW-1185">Reference proteome</keyword>
<evidence type="ECO:0000313" key="1">
    <source>
        <dbReference type="EMBL" id="KAJ9584971.1"/>
    </source>
</evidence>
<comment type="caution">
    <text evidence="1">The sequence shown here is derived from an EMBL/GenBank/DDBJ whole genome shotgun (WGS) entry which is preliminary data.</text>
</comment>
<dbReference type="AlphaFoldDB" id="A0AAD7ZR05"/>
<dbReference type="EMBL" id="JASPKZ010007327">
    <property type="protein sequence ID" value="KAJ9584971.1"/>
    <property type="molecule type" value="Genomic_DNA"/>
</dbReference>
<name>A0AAD7ZR05_DIPPU</name>
<dbReference type="Proteomes" id="UP001233999">
    <property type="component" value="Unassembled WGS sequence"/>
</dbReference>
<proteinExistence type="predicted"/>
<feature type="non-terminal residue" evidence="1">
    <location>
        <position position="1"/>
    </location>
</feature>
<organism evidence="1 2">
    <name type="scientific">Diploptera punctata</name>
    <name type="common">Pacific beetle cockroach</name>
    <dbReference type="NCBI Taxonomy" id="6984"/>
    <lineage>
        <taxon>Eukaryota</taxon>
        <taxon>Metazoa</taxon>
        <taxon>Ecdysozoa</taxon>
        <taxon>Arthropoda</taxon>
        <taxon>Hexapoda</taxon>
        <taxon>Insecta</taxon>
        <taxon>Pterygota</taxon>
        <taxon>Neoptera</taxon>
        <taxon>Polyneoptera</taxon>
        <taxon>Dictyoptera</taxon>
        <taxon>Blattodea</taxon>
        <taxon>Blaberoidea</taxon>
        <taxon>Blaberidae</taxon>
        <taxon>Diplopterinae</taxon>
        <taxon>Diploptera</taxon>
    </lineage>
</organism>
<reference evidence="1" key="2">
    <citation type="submission" date="2023-05" db="EMBL/GenBank/DDBJ databases">
        <authorList>
            <person name="Fouks B."/>
        </authorList>
    </citation>
    <scope>NUCLEOTIDE SEQUENCE</scope>
    <source>
        <strain evidence="1">Stay&amp;Tobe</strain>
        <tissue evidence="1">Testes</tissue>
    </source>
</reference>
<sequence length="119" mass="14111">PKIFFKIIITIECLHLYYFHSKFTFLFDLSLPYDNNPFTFGKCLLLSNSLHIFFLNLSLHHLFNVTKVVHVPQIDSNNPVKCIFKELDDLAFSKIFDIFIRNSVSKILLPYIIIFYFLD</sequence>
<reference evidence="1" key="1">
    <citation type="journal article" date="2023" name="IScience">
        <title>Live-bearing cockroach genome reveals convergent evolutionary mechanisms linked to viviparity in insects and beyond.</title>
        <authorList>
            <person name="Fouks B."/>
            <person name="Harrison M.C."/>
            <person name="Mikhailova A.A."/>
            <person name="Marchal E."/>
            <person name="English S."/>
            <person name="Carruthers M."/>
            <person name="Jennings E.C."/>
            <person name="Chiamaka E.L."/>
            <person name="Frigard R.A."/>
            <person name="Pippel M."/>
            <person name="Attardo G.M."/>
            <person name="Benoit J.B."/>
            <person name="Bornberg-Bauer E."/>
            <person name="Tobe S.S."/>
        </authorList>
    </citation>
    <scope>NUCLEOTIDE SEQUENCE</scope>
    <source>
        <strain evidence="1">Stay&amp;Tobe</strain>
    </source>
</reference>